<evidence type="ECO:0000256" key="1">
    <source>
        <dbReference type="SAM" id="MobiDB-lite"/>
    </source>
</evidence>
<dbReference type="AlphaFoldDB" id="A0A2T9YNW4"/>
<gene>
    <name evidence="2" type="ORF">BB561_002841</name>
</gene>
<organism evidence="2 3">
    <name type="scientific">Smittium simulii</name>
    <dbReference type="NCBI Taxonomy" id="133385"/>
    <lineage>
        <taxon>Eukaryota</taxon>
        <taxon>Fungi</taxon>
        <taxon>Fungi incertae sedis</taxon>
        <taxon>Zoopagomycota</taxon>
        <taxon>Kickxellomycotina</taxon>
        <taxon>Harpellomycetes</taxon>
        <taxon>Harpellales</taxon>
        <taxon>Legeriomycetaceae</taxon>
        <taxon>Smittium</taxon>
    </lineage>
</organism>
<keyword evidence="3" id="KW-1185">Reference proteome</keyword>
<proteinExistence type="predicted"/>
<protein>
    <submittedName>
        <fullName evidence="2">Uncharacterized protein</fullName>
    </submittedName>
</protein>
<reference evidence="2 3" key="1">
    <citation type="journal article" date="2018" name="MBio">
        <title>Comparative Genomics Reveals the Core Gene Toolbox for the Fungus-Insect Symbiosis.</title>
        <authorList>
            <person name="Wang Y."/>
            <person name="Stata M."/>
            <person name="Wang W."/>
            <person name="Stajich J.E."/>
            <person name="White M.M."/>
            <person name="Moncalvo J.M."/>
        </authorList>
    </citation>
    <scope>NUCLEOTIDE SEQUENCE [LARGE SCALE GENOMIC DNA]</scope>
    <source>
        <strain evidence="2 3">SWE-8-4</strain>
    </source>
</reference>
<dbReference type="Proteomes" id="UP000245383">
    <property type="component" value="Unassembled WGS sequence"/>
</dbReference>
<sequence length="115" mass="13002">MAQVSKKPPLIPASISPRLVGKLLVEKSKLPTTSIRKHPTVLHVTTTLAQTNFLIAIALSRYIVRNSIRLVPIYPESIFAGYGNYTESDEMTTRKTRDHMDKQPDIHVKGKRHNK</sequence>
<feature type="compositionally biased region" description="Basic and acidic residues" evidence="1">
    <location>
        <begin position="91"/>
        <end position="108"/>
    </location>
</feature>
<dbReference type="EMBL" id="MBFR01000103">
    <property type="protein sequence ID" value="PVU94055.1"/>
    <property type="molecule type" value="Genomic_DNA"/>
</dbReference>
<name>A0A2T9YNW4_9FUNG</name>
<evidence type="ECO:0000313" key="2">
    <source>
        <dbReference type="EMBL" id="PVU94055.1"/>
    </source>
</evidence>
<evidence type="ECO:0000313" key="3">
    <source>
        <dbReference type="Proteomes" id="UP000245383"/>
    </source>
</evidence>
<comment type="caution">
    <text evidence="2">The sequence shown here is derived from an EMBL/GenBank/DDBJ whole genome shotgun (WGS) entry which is preliminary data.</text>
</comment>
<accession>A0A2T9YNW4</accession>
<feature type="region of interest" description="Disordered" evidence="1">
    <location>
        <begin position="89"/>
        <end position="115"/>
    </location>
</feature>